<proteinExistence type="predicted"/>
<evidence type="ECO:0000313" key="4">
    <source>
        <dbReference type="Proteomes" id="UP001140206"/>
    </source>
</evidence>
<evidence type="ECO:0000259" key="2">
    <source>
        <dbReference type="PROSITE" id="PS50181"/>
    </source>
</evidence>
<dbReference type="InterPro" id="IPR036047">
    <property type="entry name" value="F-box-like_dom_sf"/>
</dbReference>
<protein>
    <submittedName>
        <fullName evidence="3">F-box/RNI-like superfamily protein</fullName>
    </submittedName>
</protein>
<dbReference type="InterPro" id="IPR001810">
    <property type="entry name" value="F-box_dom"/>
</dbReference>
<evidence type="ECO:0000256" key="1">
    <source>
        <dbReference type="SAM" id="Coils"/>
    </source>
</evidence>
<dbReference type="PROSITE" id="PS50181">
    <property type="entry name" value="FBOX"/>
    <property type="match status" value="1"/>
</dbReference>
<feature type="domain" description="F-box" evidence="2">
    <location>
        <begin position="146"/>
        <end position="182"/>
    </location>
</feature>
<organism evidence="3 4">
    <name type="scientific">Rhynchospora pubera</name>
    <dbReference type="NCBI Taxonomy" id="906938"/>
    <lineage>
        <taxon>Eukaryota</taxon>
        <taxon>Viridiplantae</taxon>
        <taxon>Streptophyta</taxon>
        <taxon>Embryophyta</taxon>
        <taxon>Tracheophyta</taxon>
        <taxon>Spermatophyta</taxon>
        <taxon>Magnoliopsida</taxon>
        <taxon>Liliopsida</taxon>
        <taxon>Poales</taxon>
        <taxon>Cyperaceae</taxon>
        <taxon>Cyperoideae</taxon>
        <taxon>Rhynchosporeae</taxon>
        <taxon>Rhynchospora</taxon>
    </lineage>
</organism>
<dbReference type="Pfam" id="PF23622">
    <property type="entry name" value="LRR_At1g61320_AtMIF1"/>
    <property type="match status" value="1"/>
</dbReference>
<accession>A0AAV8FGE3</accession>
<dbReference type="InterPro" id="IPR032675">
    <property type="entry name" value="LRR_dom_sf"/>
</dbReference>
<dbReference type="Proteomes" id="UP001140206">
    <property type="component" value="Chromosome 2"/>
</dbReference>
<dbReference type="PANTHER" id="PTHR34223">
    <property type="entry name" value="OS11G0201299 PROTEIN"/>
    <property type="match status" value="1"/>
</dbReference>
<dbReference type="PANTHER" id="PTHR34223:SF51">
    <property type="entry name" value="OS06G0556300 PROTEIN"/>
    <property type="match status" value="1"/>
</dbReference>
<dbReference type="EMBL" id="JAMFTS010000002">
    <property type="protein sequence ID" value="KAJ4789332.1"/>
    <property type="molecule type" value="Genomic_DNA"/>
</dbReference>
<dbReference type="InterPro" id="IPR053781">
    <property type="entry name" value="F-box_AtFBL13-like"/>
</dbReference>
<gene>
    <name evidence="3" type="ORF">LUZ62_040578</name>
</gene>
<dbReference type="CDD" id="cd22160">
    <property type="entry name" value="F-box_AtFBL13-like"/>
    <property type="match status" value="1"/>
</dbReference>
<reference evidence="3" key="1">
    <citation type="submission" date="2022-08" db="EMBL/GenBank/DDBJ databases">
        <authorList>
            <person name="Marques A."/>
        </authorList>
    </citation>
    <scope>NUCLEOTIDE SEQUENCE</scope>
    <source>
        <strain evidence="3">RhyPub2mFocal</strain>
        <tissue evidence="3">Leaves</tissue>
    </source>
</reference>
<dbReference type="InterPro" id="IPR055357">
    <property type="entry name" value="LRR_At1g61320_AtMIF1"/>
</dbReference>
<dbReference type="Pfam" id="PF00646">
    <property type="entry name" value="F-box"/>
    <property type="match status" value="1"/>
</dbReference>
<dbReference type="Gene3D" id="3.80.10.10">
    <property type="entry name" value="Ribonuclease Inhibitor"/>
    <property type="match status" value="1"/>
</dbReference>
<dbReference type="InterPro" id="IPR053197">
    <property type="entry name" value="F-box_SCFL_complex_component"/>
</dbReference>
<name>A0AAV8FGE3_9POAL</name>
<sequence length="551" mass="63634">MVMLSKNRGNHRFGKHTFFINKYIFKTWTSLHASTSKHHFVCLLRFALTQILEQINGWIRAGADQESFYFLHRLLIQFLLSTMRLLFILELESYLDSEFSSPHNLLKISLSLSLYLTSRRSAFSGIMHERCLVRSPRAKRQKTDHVDRISSLPDPMLISILSLLTTKEAVQTSVLAKRYRNLWVSVPGLEFDFDDFLPSLEILEKLEETDEDLSEYEEKFVKFVDRVFEHRGPLNLDSFKLVWTEDDSDPIRATAWLDIVAKLKPKFLFVHIFSENYNFEVPDSVFASQLLQELVLHLGFEVITPRSVNLPCLKRLTLDSVEIREEVMQKLLSGSPALEEMVLSDCLLSFCDISSCTLKRLIIDGYHNEKAPEILISIPSLVYLEVRCWAMGKLKFKNLKSLVKAQIHFHDLSDDEPLFLTALSNVTSLELVLSVWGLRDMKDLLEKEMTKFPTFNNLKTLKIGGWSLTHDFDLVDHFLLHAPNLEKLTLLHRERLTCSNLELSLGLGDCLDIVETTYEQNDKSASELAKIVETHFKTIREAHHIPQSCNL</sequence>
<feature type="coiled-coil region" evidence="1">
    <location>
        <begin position="199"/>
        <end position="226"/>
    </location>
</feature>
<dbReference type="AlphaFoldDB" id="A0AAV8FGE3"/>
<comment type="caution">
    <text evidence="3">The sequence shown here is derived from an EMBL/GenBank/DDBJ whole genome shotgun (WGS) entry which is preliminary data.</text>
</comment>
<dbReference type="SUPFAM" id="SSF52047">
    <property type="entry name" value="RNI-like"/>
    <property type="match status" value="1"/>
</dbReference>
<dbReference type="SUPFAM" id="SSF81383">
    <property type="entry name" value="F-box domain"/>
    <property type="match status" value="1"/>
</dbReference>
<evidence type="ECO:0000313" key="3">
    <source>
        <dbReference type="EMBL" id="KAJ4789332.1"/>
    </source>
</evidence>
<keyword evidence="4" id="KW-1185">Reference proteome</keyword>
<keyword evidence="1" id="KW-0175">Coiled coil</keyword>